<keyword evidence="4" id="KW-0067">ATP-binding</keyword>
<dbReference type="GO" id="GO:0016787">
    <property type="term" value="F:hydrolase activity"/>
    <property type="evidence" value="ECO:0007669"/>
    <property type="project" value="UniProtKB-KW"/>
</dbReference>
<reference evidence="10 13" key="2">
    <citation type="submission" date="2018-03" db="EMBL/GenBank/DDBJ databases">
        <title>The Complete Genome of Celeribacter baekdonensis strain LH4, a Thiosulfate-Oxidizing Alphaproteobacterium Isolated from Gulf of Mexico Continental Slope Sediments.</title>
        <authorList>
            <person name="Flood B.E."/>
            <person name="Bailey J.V."/>
            <person name="Leprich D."/>
        </authorList>
    </citation>
    <scope>NUCLEOTIDE SEQUENCE [LARGE SCALE GENOMIC DNA]</scope>
    <source>
        <strain evidence="10 13">LH4</strain>
        <plasmid evidence="10">pCBLh4b</plasmid>
        <plasmid evidence="13">Plasmid pcblh4b</plasmid>
    </source>
</reference>
<name>A0A1G7T8Z2_9RHOB</name>
<protein>
    <submittedName>
        <fullName evidence="10">DUF853 domain-containing protein</fullName>
    </submittedName>
</protein>
<dbReference type="Proteomes" id="UP000182284">
    <property type="component" value="Unassembled WGS sequence"/>
</dbReference>
<feature type="domain" description="Helicase HerA-like C-terminal" evidence="9">
    <location>
        <begin position="428"/>
        <end position="534"/>
    </location>
</feature>
<evidence type="ECO:0000313" key="10">
    <source>
        <dbReference type="EMBL" id="AVW90016.1"/>
    </source>
</evidence>
<dbReference type="PANTHER" id="PTHR42957:SF1">
    <property type="entry name" value="HELICASE MJ1565-RELATED"/>
    <property type="match status" value="1"/>
</dbReference>
<accession>A0A1G7T8Z2</accession>
<evidence type="ECO:0000313" key="11">
    <source>
        <dbReference type="EMBL" id="SDG31748.1"/>
    </source>
</evidence>
<dbReference type="InterPro" id="IPR008571">
    <property type="entry name" value="HerA-like"/>
</dbReference>
<dbReference type="InterPro" id="IPR033186">
    <property type="entry name" value="HerA_C"/>
</dbReference>
<dbReference type="PANTHER" id="PTHR42957">
    <property type="entry name" value="HELICASE MJ1565-RELATED"/>
    <property type="match status" value="1"/>
</dbReference>
<evidence type="ECO:0000256" key="1">
    <source>
        <dbReference type="ARBA" id="ARBA00022741"/>
    </source>
</evidence>
<evidence type="ECO:0000313" key="12">
    <source>
        <dbReference type="Proteomes" id="UP000182284"/>
    </source>
</evidence>
<dbReference type="EMBL" id="CP028473">
    <property type="protein sequence ID" value="AVW90016.1"/>
    <property type="molecule type" value="Genomic_DNA"/>
</dbReference>
<dbReference type="Gene3D" id="3.40.50.300">
    <property type="entry name" value="P-loop containing nucleotide triphosphate hydrolases"/>
    <property type="match status" value="2"/>
</dbReference>
<feature type="domain" description="Helicase HerA central" evidence="8">
    <location>
        <begin position="132"/>
        <end position="414"/>
    </location>
</feature>
<feature type="compositionally biased region" description="Acidic residues" evidence="7">
    <location>
        <begin position="595"/>
        <end position="605"/>
    </location>
</feature>
<evidence type="ECO:0000256" key="4">
    <source>
        <dbReference type="ARBA" id="ARBA00022840"/>
    </source>
</evidence>
<dbReference type="EMBL" id="FNBL01000016">
    <property type="protein sequence ID" value="SDG31748.1"/>
    <property type="molecule type" value="Genomic_DNA"/>
</dbReference>
<reference evidence="11 12" key="1">
    <citation type="submission" date="2016-10" db="EMBL/GenBank/DDBJ databases">
        <authorList>
            <person name="de Groot N.N."/>
        </authorList>
    </citation>
    <scope>NUCLEOTIDE SEQUENCE [LARGE SCALE GENOMIC DNA]</scope>
    <source>
        <strain evidence="11 12">DSM 27375</strain>
    </source>
</reference>
<evidence type="ECO:0000256" key="7">
    <source>
        <dbReference type="SAM" id="MobiDB-lite"/>
    </source>
</evidence>
<keyword evidence="3" id="KW-0347">Helicase</keyword>
<feature type="region of interest" description="Disordered" evidence="7">
    <location>
        <begin position="584"/>
        <end position="605"/>
    </location>
</feature>
<sequence length="605" mass="66148">MNAPTLLGHVGSVAGSTVSVRQFEGVASGIAIIGGRSYRVGQVGSFVRIPQGYHDLYAIISEVGASATPVTLVDALDRGERWLTVQLIGEIVEASFERGISQYPNVNDEVHLVTEEDLAKIYGAEFSGQVIVGRLANAESIPVRLDLDKLVTRHSAVLGSTGSGKSTTVSSLLRSISAPDGAGFPNARILLLDIHGEYASALADNAEIFRITPGVGEKQLVIPYWALRPAEILNFLCGKLDDRATTAILDKIFAAKSAIAQADNLPGVDLNSMTFDSPIPYSLRNLWLELIEPEVKTWLDQAKTQPAIIQPGDATTLRQPAYQPHTTTNSAPYQNNVGVLGIRKQLDRMRSRMLDRQFEFLLKPGEWEPDLTGHVTNDLPSLLESWIGHEKAITVLDLSGIPSAVLLDLIGAILSIIYEALFWGRERDEGGRKRPQLVVMEEAHRYLGRESDNPAREMVQRIAKEGRKFGIGAMIVSQRPSEIDDTILSQCGTFVALRLTNSTDRSKVQAALPDNLSGIADSLSVLRTGEAIITGEAARLPVRCRVTLPPKDRRPNSEDPLVADSWKRPRGPENYDELVAVWRAQDPKWKPPEVGENEDENEGGI</sequence>
<evidence type="ECO:0000259" key="8">
    <source>
        <dbReference type="Pfam" id="PF01935"/>
    </source>
</evidence>
<evidence type="ECO:0000313" key="13">
    <source>
        <dbReference type="Proteomes" id="UP000241447"/>
    </source>
</evidence>
<keyword evidence="6" id="KW-0413">Isomerase</keyword>
<dbReference type="AlphaFoldDB" id="A0A1G7T8Z2"/>
<evidence type="ECO:0000259" key="9">
    <source>
        <dbReference type="Pfam" id="PF05872"/>
    </source>
</evidence>
<dbReference type="Pfam" id="PF05872">
    <property type="entry name" value="HerA_C"/>
    <property type="match status" value="1"/>
</dbReference>
<gene>
    <name evidence="10" type="ORF">DA792_02145</name>
    <name evidence="11" type="ORF">SAMN04488117_11683</name>
</gene>
<dbReference type="GO" id="GO:0005524">
    <property type="term" value="F:ATP binding"/>
    <property type="evidence" value="ECO:0007669"/>
    <property type="project" value="UniProtKB-KW"/>
</dbReference>
<dbReference type="OrthoDB" id="9806951at2"/>
<dbReference type="SUPFAM" id="SSF52540">
    <property type="entry name" value="P-loop containing nucleoside triphosphate hydrolases"/>
    <property type="match status" value="1"/>
</dbReference>
<geneLocation type="plasmid" evidence="13">
    <name>pcblh4b</name>
</geneLocation>
<keyword evidence="10" id="KW-0614">Plasmid</keyword>
<dbReference type="InterPro" id="IPR002789">
    <property type="entry name" value="HerA_central"/>
</dbReference>
<dbReference type="GO" id="GO:0003677">
    <property type="term" value="F:DNA binding"/>
    <property type="evidence" value="ECO:0007669"/>
    <property type="project" value="UniProtKB-KW"/>
</dbReference>
<organism evidence="11 12">
    <name type="scientific">Celeribacter baekdonensis</name>
    <dbReference type="NCBI Taxonomy" id="875171"/>
    <lineage>
        <taxon>Bacteria</taxon>
        <taxon>Pseudomonadati</taxon>
        <taxon>Pseudomonadota</taxon>
        <taxon>Alphaproteobacteria</taxon>
        <taxon>Rhodobacterales</taxon>
        <taxon>Roseobacteraceae</taxon>
        <taxon>Celeribacter</taxon>
    </lineage>
</organism>
<dbReference type="InterPro" id="IPR027417">
    <property type="entry name" value="P-loop_NTPase"/>
</dbReference>
<dbReference type="Proteomes" id="UP000241447">
    <property type="component" value="Plasmid pCBLh4b"/>
</dbReference>
<keyword evidence="2" id="KW-0378">Hydrolase</keyword>
<proteinExistence type="predicted"/>
<evidence type="ECO:0000256" key="6">
    <source>
        <dbReference type="ARBA" id="ARBA00023235"/>
    </source>
</evidence>
<dbReference type="KEGG" id="cbak:DA792_02145"/>
<evidence type="ECO:0000256" key="2">
    <source>
        <dbReference type="ARBA" id="ARBA00022801"/>
    </source>
</evidence>
<dbReference type="Pfam" id="PF01935">
    <property type="entry name" value="DUF87"/>
    <property type="match status" value="1"/>
</dbReference>
<feature type="region of interest" description="Disordered" evidence="7">
    <location>
        <begin position="549"/>
        <end position="572"/>
    </location>
</feature>
<keyword evidence="5" id="KW-0238">DNA-binding</keyword>
<keyword evidence="1" id="KW-0547">Nucleotide-binding</keyword>
<dbReference type="GO" id="GO:0004386">
    <property type="term" value="F:helicase activity"/>
    <property type="evidence" value="ECO:0007669"/>
    <property type="project" value="UniProtKB-KW"/>
</dbReference>
<evidence type="ECO:0000256" key="3">
    <source>
        <dbReference type="ARBA" id="ARBA00022806"/>
    </source>
</evidence>
<evidence type="ECO:0000256" key="5">
    <source>
        <dbReference type="ARBA" id="ARBA00023125"/>
    </source>
</evidence>
<dbReference type="RefSeq" id="WP_074646942.1">
    <property type="nucleotide sequence ID" value="NZ_CP028473.1"/>
</dbReference>
<geneLocation type="plasmid" evidence="10">
    <name>pCBLh4b</name>
</geneLocation>